<gene>
    <name evidence="6" type="ORF">GPA27_04265</name>
</gene>
<evidence type="ECO:0000313" key="7">
    <source>
        <dbReference type="Proteomes" id="UP000634522"/>
    </source>
</evidence>
<dbReference type="PRINTS" id="PR01490">
    <property type="entry name" value="RTXTOXIND"/>
</dbReference>
<dbReference type="Gene3D" id="2.40.50.100">
    <property type="match status" value="2"/>
</dbReference>
<evidence type="ECO:0000256" key="4">
    <source>
        <dbReference type="SAM" id="Phobius"/>
    </source>
</evidence>
<dbReference type="Gene3D" id="1.10.287.470">
    <property type="entry name" value="Helix hairpin bin"/>
    <property type="match status" value="1"/>
</dbReference>
<evidence type="ECO:0000256" key="1">
    <source>
        <dbReference type="ARBA" id="ARBA00004196"/>
    </source>
</evidence>
<dbReference type="SUPFAM" id="SSF111369">
    <property type="entry name" value="HlyD-like secretion proteins"/>
    <property type="match status" value="1"/>
</dbReference>
<evidence type="ECO:0000256" key="2">
    <source>
        <dbReference type="ARBA" id="ARBA00023054"/>
    </source>
</evidence>
<name>A0ABX1NBD8_9RHOO</name>
<feature type="transmembrane region" description="Helical" evidence="4">
    <location>
        <begin position="7"/>
        <end position="28"/>
    </location>
</feature>
<dbReference type="InterPro" id="IPR050465">
    <property type="entry name" value="UPF0194_transport"/>
</dbReference>
<keyword evidence="4" id="KW-0812">Transmembrane</keyword>
<dbReference type="PANTHER" id="PTHR32347">
    <property type="entry name" value="EFFLUX SYSTEM COMPONENT YKNX-RELATED"/>
    <property type="match status" value="1"/>
</dbReference>
<evidence type="ECO:0000256" key="3">
    <source>
        <dbReference type="SAM" id="Coils"/>
    </source>
</evidence>
<proteinExistence type="predicted"/>
<comment type="caution">
    <text evidence="6">The sequence shown here is derived from an EMBL/GenBank/DDBJ whole genome shotgun (WGS) entry which is preliminary data.</text>
</comment>
<comment type="subcellular location">
    <subcellularLocation>
        <location evidence="1">Cell envelope</location>
    </subcellularLocation>
</comment>
<dbReference type="InterPro" id="IPR058625">
    <property type="entry name" value="MdtA-like_BSH"/>
</dbReference>
<keyword evidence="4" id="KW-0472">Membrane</keyword>
<dbReference type="PANTHER" id="PTHR32347:SF23">
    <property type="entry name" value="BLL5650 PROTEIN"/>
    <property type="match status" value="1"/>
</dbReference>
<sequence>MKKNIPSVGLVSGLTVLALLAVAGWWFWLRTPPLPDGLIQANGRIEGDHYAVAGKMPGKVADLPAREGDSTQKGKVLARLDDAQVRARLDQARQAASAMEAQWRAAQTALAVARKDLPLAIQTAEANLAHARAQLASAHSSAEQAARDAERFRRLAEAGTVDRHRYEQMALAAEVAANQARSAEEAVRVAERQLAQARLGDERLRAREDEVKALAAQLDQARAALKEAESVLADLAIVAPADGIITQRLVNAGEVVGAGAPLFDIVDLDRLYLKAYVPEKDIGKVRLGLPARVYTDAFPDRPFPATVRYIAARAEFTPKEVQTPDERVKLVYAVKLYLDVNPEHRLTPGLPADAIIRWREDTPWAKPRR</sequence>
<feature type="domain" description="Multidrug resistance protein MdtA-like barrel-sandwich hybrid" evidence="5">
    <location>
        <begin position="52"/>
        <end position="266"/>
    </location>
</feature>
<accession>A0ABX1NBD8</accession>
<evidence type="ECO:0000313" key="6">
    <source>
        <dbReference type="EMBL" id="NMF96601.1"/>
    </source>
</evidence>
<dbReference type="Proteomes" id="UP000634522">
    <property type="component" value="Unassembled WGS sequence"/>
</dbReference>
<feature type="coiled-coil region" evidence="3">
    <location>
        <begin position="173"/>
        <end position="238"/>
    </location>
</feature>
<dbReference type="Gene3D" id="2.40.30.170">
    <property type="match status" value="1"/>
</dbReference>
<keyword evidence="7" id="KW-1185">Reference proteome</keyword>
<evidence type="ECO:0000259" key="5">
    <source>
        <dbReference type="Pfam" id="PF25917"/>
    </source>
</evidence>
<dbReference type="RefSeq" id="WP_050417879.1">
    <property type="nucleotide sequence ID" value="NZ_WTVS01000006.1"/>
</dbReference>
<dbReference type="EMBL" id="WTVS01000006">
    <property type="protein sequence ID" value="NMF96601.1"/>
    <property type="molecule type" value="Genomic_DNA"/>
</dbReference>
<protein>
    <submittedName>
        <fullName evidence="6">HlyD family efflux transporter periplasmic adaptor subunit</fullName>
    </submittedName>
</protein>
<keyword evidence="2 3" id="KW-0175">Coiled coil</keyword>
<keyword evidence="4" id="KW-1133">Transmembrane helix</keyword>
<reference evidence="6 7" key="1">
    <citation type="submission" date="2019-12" db="EMBL/GenBank/DDBJ databases">
        <title>Comparative genomics gives insights into the taxonomy of the Azoarcus-Aromatoleum group and reveals separate origins of nif in the plant-associated Azoarcus and non-plant-associated Aromatoleum sub-groups.</title>
        <authorList>
            <person name="Lafos M."/>
            <person name="Maluk M."/>
            <person name="Batista M."/>
            <person name="Junghare M."/>
            <person name="Carmona M."/>
            <person name="Faoro H."/>
            <person name="Cruz L.M."/>
            <person name="Battistoni F."/>
            <person name="De Souza E."/>
            <person name="Pedrosa F."/>
            <person name="Chen W.-M."/>
            <person name="Poole P.S."/>
            <person name="Dixon R.A."/>
            <person name="James E.K."/>
        </authorList>
    </citation>
    <scope>NUCLEOTIDE SEQUENCE [LARGE SCALE GENOMIC DNA]</scope>
    <source>
        <strain evidence="6 7">T</strain>
    </source>
</reference>
<organism evidence="6 7">
    <name type="scientific">Aromatoleum toluolicum</name>
    <dbReference type="NCBI Taxonomy" id="90060"/>
    <lineage>
        <taxon>Bacteria</taxon>
        <taxon>Pseudomonadati</taxon>
        <taxon>Pseudomonadota</taxon>
        <taxon>Betaproteobacteria</taxon>
        <taxon>Rhodocyclales</taxon>
        <taxon>Rhodocyclaceae</taxon>
        <taxon>Aromatoleum</taxon>
    </lineage>
</organism>
<dbReference type="Pfam" id="PF25917">
    <property type="entry name" value="BSH_RND"/>
    <property type="match status" value="1"/>
</dbReference>